<sequence>MEVNELVVVSKGFTDASEATIDAEKDEFEVDMEDEKAELEFVAEIEEFRNDEEVEVDDKVVGPGESVAATVVQFVNAKIYFPGYPTFVPSFTL</sequence>
<dbReference type="WBParaSite" id="ES5_v2.g17884.t1">
    <property type="protein sequence ID" value="ES5_v2.g17884.t1"/>
    <property type="gene ID" value="ES5_v2.g17884"/>
</dbReference>
<reference evidence="2" key="1">
    <citation type="submission" date="2022-11" db="UniProtKB">
        <authorList>
            <consortium name="WormBaseParasite"/>
        </authorList>
    </citation>
    <scope>IDENTIFICATION</scope>
</reference>
<organism evidence="1 2">
    <name type="scientific">Panagrolaimus sp. ES5</name>
    <dbReference type="NCBI Taxonomy" id="591445"/>
    <lineage>
        <taxon>Eukaryota</taxon>
        <taxon>Metazoa</taxon>
        <taxon>Ecdysozoa</taxon>
        <taxon>Nematoda</taxon>
        <taxon>Chromadorea</taxon>
        <taxon>Rhabditida</taxon>
        <taxon>Tylenchina</taxon>
        <taxon>Panagrolaimomorpha</taxon>
        <taxon>Panagrolaimoidea</taxon>
        <taxon>Panagrolaimidae</taxon>
        <taxon>Panagrolaimus</taxon>
    </lineage>
</organism>
<evidence type="ECO:0000313" key="1">
    <source>
        <dbReference type="Proteomes" id="UP000887579"/>
    </source>
</evidence>
<protein>
    <submittedName>
        <fullName evidence="2">Uncharacterized protein</fullName>
    </submittedName>
</protein>
<accession>A0AC34FKL5</accession>
<name>A0AC34FKL5_9BILA</name>
<evidence type="ECO:0000313" key="2">
    <source>
        <dbReference type="WBParaSite" id="ES5_v2.g17884.t1"/>
    </source>
</evidence>
<dbReference type="Proteomes" id="UP000887579">
    <property type="component" value="Unplaced"/>
</dbReference>
<proteinExistence type="predicted"/>